<evidence type="ECO:0000256" key="4">
    <source>
        <dbReference type="ARBA" id="ARBA00022452"/>
    </source>
</evidence>
<dbReference type="EMBL" id="FRCA01000003">
    <property type="protein sequence ID" value="SHL86441.1"/>
    <property type="molecule type" value="Genomic_DNA"/>
</dbReference>
<feature type="chain" id="PRO_5012974853" evidence="9">
    <location>
        <begin position="20"/>
        <end position="438"/>
    </location>
</feature>
<dbReference type="PANTHER" id="PTHR30026">
    <property type="entry name" value="OUTER MEMBRANE PROTEIN TOLC"/>
    <property type="match status" value="1"/>
</dbReference>
<dbReference type="NCBIfam" id="TIGR01844">
    <property type="entry name" value="type_I_sec_TolC"/>
    <property type="match status" value="1"/>
</dbReference>
<dbReference type="GO" id="GO:0015288">
    <property type="term" value="F:porin activity"/>
    <property type="evidence" value="ECO:0007669"/>
    <property type="project" value="TreeGrafter"/>
</dbReference>
<dbReference type="GO" id="GO:0015562">
    <property type="term" value="F:efflux transmembrane transporter activity"/>
    <property type="evidence" value="ECO:0007669"/>
    <property type="project" value="InterPro"/>
</dbReference>
<evidence type="ECO:0000256" key="6">
    <source>
        <dbReference type="ARBA" id="ARBA00023136"/>
    </source>
</evidence>
<dbReference type="SUPFAM" id="SSF56954">
    <property type="entry name" value="Outer membrane efflux proteins (OEP)"/>
    <property type="match status" value="1"/>
</dbReference>
<dbReference type="STRING" id="44933.SAMN05660971_01610"/>
<evidence type="ECO:0000313" key="10">
    <source>
        <dbReference type="EMBL" id="GEN22850.1"/>
    </source>
</evidence>
<keyword evidence="3" id="KW-0813">Transport</keyword>
<evidence type="ECO:0000313" key="11">
    <source>
        <dbReference type="EMBL" id="SHL86441.1"/>
    </source>
</evidence>
<dbReference type="InterPro" id="IPR010130">
    <property type="entry name" value="T1SS_OMP_TolC"/>
</dbReference>
<dbReference type="AlphaFoldDB" id="A0A1M7E3W0"/>
<dbReference type="Pfam" id="PF02321">
    <property type="entry name" value="OEP"/>
    <property type="match status" value="2"/>
</dbReference>
<comment type="similarity">
    <text evidence="2">Belongs to the outer membrane factor (OMF) (TC 1.B.17) family.</text>
</comment>
<dbReference type="GO" id="GO:0009279">
    <property type="term" value="C:cell outer membrane"/>
    <property type="evidence" value="ECO:0007669"/>
    <property type="project" value="UniProtKB-SubCell"/>
</dbReference>
<dbReference type="PANTHER" id="PTHR30026:SF22">
    <property type="entry name" value="OUTER MEMBRANE EFFLUX PROTEIN"/>
    <property type="match status" value="1"/>
</dbReference>
<dbReference type="RefSeq" id="WP_073434495.1">
    <property type="nucleotide sequence ID" value="NZ_BJXU01000028.1"/>
</dbReference>
<dbReference type="EMBL" id="BJXU01000028">
    <property type="protein sequence ID" value="GEN22850.1"/>
    <property type="molecule type" value="Genomic_DNA"/>
</dbReference>
<evidence type="ECO:0000256" key="3">
    <source>
        <dbReference type="ARBA" id="ARBA00022448"/>
    </source>
</evidence>
<evidence type="ECO:0000256" key="5">
    <source>
        <dbReference type="ARBA" id="ARBA00022692"/>
    </source>
</evidence>
<comment type="subcellular location">
    <subcellularLocation>
        <location evidence="1">Cell outer membrane</location>
    </subcellularLocation>
</comment>
<evidence type="ECO:0000256" key="1">
    <source>
        <dbReference type="ARBA" id="ARBA00004442"/>
    </source>
</evidence>
<evidence type="ECO:0000313" key="12">
    <source>
        <dbReference type="Proteomes" id="UP000184123"/>
    </source>
</evidence>
<keyword evidence="7" id="KW-0998">Cell outer membrane</keyword>
<feature type="signal peptide" evidence="9">
    <location>
        <begin position="1"/>
        <end position="19"/>
    </location>
</feature>
<reference evidence="10 13" key="2">
    <citation type="submission" date="2019-07" db="EMBL/GenBank/DDBJ databases">
        <title>Whole genome shotgun sequence of Halomonas cupida NBRC 102219.</title>
        <authorList>
            <person name="Hosoyama A."/>
            <person name="Uohara A."/>
            <person name="Ohji S."/>
            <person name="Ichikawa N."/>
        </authorList>
    </citation>
    <scope>NUCLEOTIDE SEQUENCE [LARGE SCALE GENOMIC DNA]</scope>
    <source>
        <strain evidence="10 13">NBRC 102219</strain>
    </source>
</reference>
<keyword evidence="6" id="KW-0472">Membrane</keyword>
<organism evidence="11 12">
    <name type="scientific">Halomonas cupida</name>
    <dbReference type="NCBI Taxonomy" id="44933"/>
    <lineage>
        <taxon>Bacteria</taxon>
        <taxon>Pseudomonadati</taxon>
        <taxon>Pseudomonadota</taxon>
        <taxon>Gammaproteobacteria</taxon>
        <taxon>Oceanospirillales</taxon>
        <taxon>Halomonadaceae</taxon>
        <taxon>Halomonas</taxon>
    </lineage>
</organism>
<evidence type="ECO:0000256" key="9">
    <source>
        <dbReference type="SAM" id="SignalP"/>
    </source>
</evidence>
<dbReference type="GO" id="GO:1990281">
    <property type="term" value="C:efflux pump complex"/>
    <property type="evidence" value="ECO:0007669"/>
    <property type="project" value="TreeGrafter"/>
</dbReference>
<feature type="coiled-coil region" evidence="8">
    <location>
        <begin position="316"/>
        <end position="375"/>
    </location>
</feature>
<gene>
    <name evidence="10" type="ORF">HCU01_07990</name>
    <name evidence="11" type="ORF">SAMN05660971_01610</name>
</gene>
<protein>
    <submittedName>
        <fullName evidence="11">Outer membrane protein, adhesin transport system</fullName>
    </submittedName>
    <submittedName>
        <fullName evidence="10">Transporter</fullName>
    </submittedName>
</protein>
<keyword evidence="9" id="KW-0732">Signal</keyword>
<dbReference type="InterPro" id="IPR003423">
    <property type="entry name" value="OMP_efflux"/>
</dbReference>
<evidence type="ECO:0000256" key="7">
    <source>
        <dbReference type="ARBA" id="ARBA00023237"/>
    </source>
</evidence>
<dbReference type="Proteomes" id="UP000321726">
    <property type="component" value="Unassembled WGS sequence"/>
</dbReference>
<dbReference type="Gene3D" id="1.20.1600.10">
    <property type="entry name" value="Outer membrane efflux proteins (OEP)"/>
    <property type="match status" value="1"/>
</dbReference>
<keyword evidence="4" id="KW-1134">Transmembrane beta strand</keyword>
<dbReference type="Proteomes" id="UP000184123">
    <property type="component" value="Unassembled WGS sequence"/>
</dbReference>
<name>A0A1M7E3W0_9GAMM</name>
<accession>A0A1M7E3W0</accession>
<evidence type="ECO:0000256" key="8">
    <source>
        <dbReference type="SAM" id="Coils"/>
    </source>
</evidence>
<evidence type="ECO:0000313" key="13">
    <source>
        <dbReference type="Proteomes" id="UP000321726"/>
    </source>
</evidence>
<keyword evidence="5" id="KW-0812">Transmembrane</keyword>
<keyword evidence="13" id="KW-1185">Reference proteome</keyword>
<proteinExistence type="inferred from homology"/>
<reference evidence="11 12" key="1">
    <citation type="submission" date="2016-11" db="EMBL/GenBank/DDBJ databases">
        <authorList>
            <person name="Jaros S."/>
            <person name="Januszkiewicz K."/>
            <person name="Wedrychowicz H."/>
        </authorList>
    </citation>
    <scope>NUCLEOTIDE SEQUENCE [LARGE SCALE GENOMIC DNA]</scope>
    <source>
        <strain evidence="11 12">DSM 4740</strain>
    </source>
</reference>
<evidence type="ECO:0000256" key="2">
    <source>
        <dbReference type="ARBA" id="ARBA00007613"/>
    </source>
</evidence>
<dbReference type="InterPro" id="IPR051906">
    <property type="entry name" value="TolC-like"/>
</dbReference>
<keyword evidence="8" id="KW-0175">Coiled coil</keyword>
<sequence length="438" mass="47960">MKRYLSFFVVMAFSLSVEAVEYTDSPLREGTNSGQELSLQNAIMLAFENDPSIARTAAEISISDAQIDEAKSAWRPQVSLQGGMGGSASDGDDFAQSDNYGLALRQLLYDFGRTSNNVDQYTAMQEGKRYELQSALNDVGGRTARVYVEIKRFEALRRVVNDGIASLTEVRNIAAMRAEGGLGTHSDLLQTESRIAALRSQQAQYDAQLASARAELGVLTGTRINGVGDVPAVLTEVEANLDAINYEQIPQVLQAEASAEVARLAIEGERKGYMPSFSLEGGRTHYDSDDDSYWDNSIQVTVDAPLYQGGSVGARVRQAEGNVAASQADINKVKQDILLKAAQAESSMSGASGRLVAAEQQLQSARRSREVYRDEYLLGQRSVNDLLSNEQEVYQARVAQQSALYDQWQSAVVYRTSVHQLLPTLGLDRPETKLSETW</sequence>